<dbReference type="EMBL" id="JACHDP010000001">
    <property type="protein sequence ID" value="MBB5479364.1"/>
    <property type="molecule type" value="Genomic_DNA"/>
</dbReference>
<proteinExistence type="predicted"/>
<accession>A0A840VZS8</accession>
<name>A0A840VZS8_9ACTN</name>
<keyword evidence="2" id="KW-1185">Reference proteome</keyword>
<evidence type="ECO:0000313" key="1">
    <source>
        <dbReference type="EMBL" id="MBB5479364.1"/>
    </source>
</evidence>
<dbReference type="Proteomes" id="UP000586947">
    <property type="component" value="Unassembled WGS sequence"/>
</dbReference>
<gene>
    <name evidence="1" type="ORF">HNR20_003869</name>
</gene>
<dbReference type="RefSeq" id="WP_184181937.1">
    <property type="nucleotide sequence ID" value="NZ_BMNF01000001.1"/>
</dbReference>
<sequence length="202" mass="21997">MANFDLGSTVQELTFAVEPLSLRLKSALFGACAEALMPLLNEVERRTSAKWTFPDARVALDLIPGFVEGGSAQGDHLQLRQRLLDSGPNGHELDSPWSSYAQDALTCVDAALVAASTLGGRDFKPIWIQYVINPMVVSLDVQGYDVEFSPVPRGGSELQVQLDRVIEFLHSTAARISVEPMNREAYGELIEEAAVIRPTVLG</sequence>
<dbReference type="AlphaFoldDB" id="A0A840VZS8"/>
<reference evidence="1 2" key="1">
    <citation type="submission" date="2020-08" db="EMBL/GenBank/DDBJ databases">
        <title>Sequencing the genomes of 1000 actinobacteria strains.</title>
        <authorList>
            <person name="Klenk H.-P."/>
        </authorList>
    </citation>
    <scope>NUCLEOTIDE SEQUENCE [LARGE SCALE GENOMIC DNA]</scope>
    <source>
        <strain evidence="1 2">DSM 103125</strain>
    </source>
</reference>
<evidence type="ECO:0000313" key="2">
    <source>
        <dbReference type="Proteomes" id="UP000586947"/>
    </source>
</evidence>
<protein>
    <submittedName>
        <fullName evidence="1">Uncharacterized protein</fullName>
    </submittedName>
</protein>
<organism evidence="1 2">
    <name type="scientific">Micromonospora parathelypteridis</name>
    <dbReference type="NCBI Taxonomy" id="1839617"/>
    <lineage>
        <taxon>Bacteria</taxon>
        <taxon>Bacillati</taxon>
        <taxon>Actinomycetota</taxon>
        <taxon>Actinomycetes</taxon>
        <taxon>Micromonosporales</taxon>
        <taxon>Micromonosporaceae</taxon>
        <taxon>Micromonospora</taxon>
    </lineage>
</organism>
<comment type="caution">
    <text evidence="1">The sequence shown here is derived from an EMBL/GenBank/DDBJ whole genome shotgun (WGS) entry which is preliminary data.</text>
</comment>